<reference evidence="4" key="1">
    <citation type="submission" date="2015-09" db="EMBL/GenBank/DDBJ databases">
        <authorList>
            <consortium name="Pathogen Informatics"/>
        </authorList>
    </citation>
    <scope>NUCLEOTIDE SEQUENCE [LARGE SCALE GENOMIC DNA]</scope>
    <source>
        <strain evidence="4">Lake Konstanz</strain>
    </source>
</reference>
<evidence type="ECO:0000313" key="4">
    <source>
        <dbReference type="Proteomes" id="UP000051952"/>
    </source>
</evidence>
<protein>
    <recommendedName>
        <fullName evidence="2">Ubiquitin-like domain-containing protein</fullName>
    </recommendedName>
</protein>
<organism evidence="3 4">
    <name type="scientific">Bodo saltans</name>
    <name type="common">Flagellated protozoan</name>
    <dbReference type="NCBI Taxonomy" id="75058"/>
    <lineage>
        <taxon>Eukaryota</taxon>
        <taxon>Discoba</taxon>
        <taxon>Euglenozoa</taxon>
        <taxon>Kinetoplastea</taxon>
        <taxon>Metakinetoplastina</taxon>
        <taxon>Eubodonida</taxon>
        <taxon>Bodonidae</taxon>
        <taxon>Bodo</taxon>
    </lineage>
</organism>
<dbReference type="OrthoDB" id="243615at2759"/>
<keyword evidence="4" id="KW-1185">Reference proteome</keyword>
<evidence type="ECO:0000256" key="1">
    <source>
        <dbReference type="SAM" id="MobiDB-lite"/>
    </source>
</evidence>
<feature type="region of interest" description="Disordered" evidence="1">
    <location>
        <begin position="1"/>
        <end position="130"/>
    </location>
</feature>
<sequence>MPPRKNKKLTVVQEQEVVPDATDDAPDVIADEASNRTEPIEAAEQTIEQPIVNAQDTPQVAESPRADGEEEISPALQVSNDSPLDDDTPQHSTVDDNASPIYLATAEGDDGGDTREGSAGNPNFTNADTDTLPLAVTNTFATLSHSGEEVLGGDDVPVAEEHDAPNGIGEVDTNFDGAAPAADDVDLTTPSLHADSTRYISESYELGLSGDGAAIDTQGERDEVAQLGHGPVEGGEEYVTHNPSDVAGVVEEVAGDHEAVPVEETVSPADVSLSTGADTLAAIAAVADELKVNLSSLKHYVDTRLDLCHVSILDAEDQIKLLSTETIPAGIQRSEQVMRELLHTKTSTLQTALRLSSEELSAACQQAVAEAYDSLAGAVRDATARVEDGYRQAVSRVETEHSFLIRQLSDRVAAFDDHATAAFADVNSGLSNVKNSVEQLEQRLALAMQMEIIPPAGPLPTEGTKMRLVITVECPGSTSASKTVLVPVTDAATVGMLKREVLRRAVQQSIVPARMQTLFIFSKTVVILDGITLFEEDTLADVGIAGNDKLVIQSSDPQLLSALDSNKHSPPPPLMSSIAFDTTVSALSVSAAGVELLSPVQQSPTLASALATAPAPIPKERVVEVVAIFLDAETAAKLSEQESLERRLNTELARMELEPLKREEESKRITILKAAADKVRITLLDRATYSHVDYERRVARGALEKINEAIGTGATSAGIIAATLSAKTVLAGLSTNLGEDDRVSAMEAAAKTERGRKERLLEDLKDLIFTVRHRMRIPPEFYGAAEHLLFAADRAILLAPSSTVKDIDDVHKEFSEFVDKIRPK</sequence>
<feature type="compositionally biased region" description="Polar residues" evidence="1">
    <location>
        <begin position="46"/>
        <end position="60"/>
    </location>
</feature>
<feature type="compositionally biased region" description="Polar residues" evidence="1">
    <location>
        <begin position="120"/>
        <end position="129"/>
    </location>
</feature>
<dbReference type="Proteomes" id="UP000051952">
    <property type="component" value="Unassembled WGS sequence"/>
</dbReference>
<name>A0A0S4IIE4_BODSA</name>
<evidence type="ECO:0000259" key="2">
    <source>
        <dbReference type="PROSITE" id="PS50053"/>
    </source>
</evidence>
<accession>A0A0S4IIE4</accession>
<dbReference type="InterPro" id="IPR000626">
    <property type="entry name" value="Ubiquitin-like_dom"/>
</dbReference>
<feature type="region of interest" description="Disordered" evidence="1">
    <location>
        <begin position="147"/>
        <end position="167"/>
    </location>
</feature>
<evidence type="ECO:0000313" key="3">
    <source>
        <dbReference type="EMBL" id="CUE71553.1"/>
    </source>
</evidence>
<feature type="domain" description="Ubiquitin-like" evidence="2">
    <location>
        <begin position="468"/>
        <end position="552"/>
    </location>
</feature>
<dbReference type="PROSITE" id="PS50053">
    <property type="entry name" value="UBIQUITIN_2"/>
    <property type="match status" value="1"/>
</dbReference>
<feature type="compositionally biased region" description="Acidic residues" evidence="1">
    <location>
        <begin position="21"/>
        <end position="30"/>
    </location>
</feature>
<proteinExistence type="predicted"/>
<dbReference type="AlphaFoldDB" id="A0A0S4IIE4"/>
<gene>
    <name evidence="3" type="ORF">BSAL_53380</name>
</gene>
<dbReference type="EMBL" id="CYKH01000110">
    <property type="protein sequence ID" value="CUE71553.1"/>
    <property type="molecule type" value="Genomic_DNA"/>
</dbReference>
<dbReference type="VEuPathDB" id="TriTrypDB:BSAL_53380"/>